<reference evidence="2 3" key="1">
    <citation type="submission" date="2018-12" db="EMBL/GenBank/DDBJ databases">
        <authorList>
            <person name="Sun L."/>
            <person name="Chen Z."/>
        </authorList>
    </citation>
    <scope>NUCLEOTIDE SEQUENCE [LARGE SCALE GENOMIC DNA]</scope>
    <source>
        <strain evidence="2 3">LMG 29736</strain>
    </source>
</reference>
<proteinExistence type="predicted"/>
<feature type="transmembrane region" description="Helical" evidence="1">
    <location>
        <begin position="52"/>
        <end position="69"/>
    </location>
</feature>
<dbReference type="AlphaFoldDB" id="A0A429X9S8"/>
<evidence type="ECO:0000313" key="3">
    <source>
        <dbReference type="Proteomes" id="UP000287296"/>
    </source>
</evidence>
<evidence type="ECO:0000256" key="1">
    <source>
        <dbReference type="SAM" id="Phobius"/>
    </source>
</evidence>
<organism evidence="2 3">
    <name type="scientific">Siminovitchia terrae</name>
    <name type="common">Bacillus terrae</name>
    <dbReference type="NCBI Taxonomy" id="1914933"/>
    <lineage>
        <taxon>Bacteria</taxon>
        <taxon>Bacillati</taxon>
        <taxon>Bacillota</taxon>
        <taxon>Bacilli</taxon>
        <taxon>Bacillales</taxon>
        <taxon>Bacillaceae</taxon>
        <taxon>Siminovitchia</taxon>
    </lineage>
</organism>
<keyword evidence="1" id="KW-0472">Membrane</keyword>
<sequence>MNLKNNFDLYEIKWRGNLIRYLGMQFLCLLVIAFIVVVWAFEGVVTSKSFNIYVVLASVFIFGGLFIYLEHQKEKRNKALKETFLEEIQDAVKMEIVSLYEEDREFLENVLSLDSLPETLHMVSHKTNSMYICFIKRDSGDVTIRKVATFISPA</sequence>
<keyword evidence="1" id="KW-1133">Transmembrane helix</keyword>
<keyword evidence="1" id="KW-0812">Transmembrane</keyword>
<evidence type="ECO:0000313" key="2">
    <source>
        <dbReference type="EMBL" id="RST60178.1"/>
    </source>
</evidence>
<gene>
    <name evidence="2" type="ORF">D5F11_008970</name>
</gene>
<dbReference type="Proteomes" id="UP000287296">
    <property type="component" value="Unassembled WGS sequence"/>
</dbReference>
<feature type="transmembrane region" description="Helical" evidence="1">
    <location>
        <begin position="21"/>
        <end position="40"/>
    </location>
</feature>
<dbReference type="OrthoDB" id="9866418at2"/>
<dbReference type="RefSeq" id="WP_120117178.1">
    <property type="nucleotide sequence ID" value="NZ_QYTW02000006.1"/>
</dbReference>
<accession>A0A429X9S8</accession>
<name>A0A429X9S8_SIMTE</name>
<protein>
    <submittedName>
        <fullName evidence="2">Uncharacterized protein</fullName>
    </submittedName>
</protein>
<comment type="caution">
    <text evidence="2">The sequence shown here is derived from an EMBL/GenBank/DDBJ whole genome shotgun (WGS) entry which is preliminary data.</text>
</comment>
<dbReference type="EMBL" id="QYTW02000006">
    <property type="protein sequence ID" value="RST60178.1"/>
    <property type="molecule type" value="Genomic_DNA"/>
</dbReference>